<proteinExistence type="predicted"/>
<name>A0A8T1VC63_9STRA</name>
<dbReference type="EMBL" id="JAGDFM010000493">
    <property type="protein sequence ID" value="KAG7377678.1"/>
    <property type="molecule type" value="Genomic_DNA"/>
</dbReference>
<dbReference type="Proteomes" id="UP000694044">
    <property type="component" value="Unassembled WGS sequence"/>
</dbReference>
<comment type="caution">
    <text evidence="2">The sequence shown here is derived from an EMBL/GenBank/DDBJ whole genome shotgun (WGS) entry which is preliminary data.</text>
</comment>
<feature type="region of interest" description="Disordered" evidence="1">
    <location>
        <begin position="1"/>
        <end position="21"/>
    </location>
</feature>
<evidence type="ECO:0000256" key="1">
    <source>
        <dbReference type="SAM" id="MobiDB-lite"/>
    </source>
</evidence>
<evidence type="ECO:0000313" key="2">
    <source>
        <dbReference type="EMBL" id="KAG7377678.1"/>
    </source>
</evidence>
<evidence type="ECO:0000313" key="3">
    <source>
        <dbReference type="Proteomes" id="UP000694044"/>
    </source>
</evidence>
<organism evidence="2 3">
    <name type="scientific">Phytophthora pseudosyringae</name>
    <dbReference type="NCBI Taxonomy" id="221518"/>
    <lineage>
        <taxon>Eukaryota</taxon>
        <taxon>Sar</taxon>
        <taxon>Stramenopiles</taxon>
        <taxon>Oomycota</taxon>
        <taxon>Peronosporomycetes</taxon>
        <taxon>Peronosporales</taxon>
        <taxon>Peronosporaceae</taxon>
        <taxon>Phytophthora</taxon>
    </lineage>
</organism>
<reference evidence="2" key="1">
    <citation type="submission" date="2021-02" db="EMBL/GenBank/DDBJ databases">
        <authorList>
            <person name="Palmer J.M."/>
        </authorList>
    </citation>
    <scope>NUCLEOTIDE SEQUENCE</scope>
    <source>
        <strain evidence="2">SCRP734</strain>
    </source>
</reference>
<sequence length="95" mass="10211">MRHSQQAAASRTALGAEHPMSRSVNSVIGTAAVHQPHKTMGAPAVLAASLWRAGQLRSAIAHELPPLYIVAASRTPRVQAAQDDRRTNFSETARF</sequence>
<feature type="non-terminal residue" evidence="2">
    <location>
        <position position="95"/>
    </location>
</feature>
<accession>A0A8T1VC63</accession>
<protein>
    <submittedName>
        <fullName evidence="2">Uncharacterized protein</fullName>
    </submittedName>
</protein>
<gene>
    <name evidence="2" type="ORF">PHYPSEUDO_011150</name>
</gene>
<dbReference type="AlphaFoldDB" id="A0A8T1VC63"/>
<keyword evidence="3" id="KW-1185">Reference proteome</keyword>